<comment type="function">
    <text evidence="8">Catalyzes the conversion of 3'-phosphate to a 2',3'-cyclic phosphodiester at the end of RNA. The mechanism of action of the enzyme occurs in 3 steps: (A) adenylation of the enzyme by ATP; (B) transfer of adenylate to an RNA-N3'P to produce RNA-N3'PP5'A; (C) and attack of the adjacent 2'-hydroxyl on the 3'-phosphorus in the diester linkage to produce the cyclic end product. Likely functions in some aspects of cellular RNA processing. Function plays an important role in regulating axon regeneration by inhibiting central nervous system (CNS) axon regeneration following optic nerve injury.</text>
</comment>
<evidence type="ECO:0000256" key="2">
    <source>
        <dbReference type="ARBA" id="ARBA00012725"/>
    </source>
</evidence>
<dbReference type="GO" id="GO:0003963">
    <property type="term" value="F:RNA-3'-phosphate cyclase activity"/>
    <property type="evidence" value="ECO:0007669"/>
    <property type="project" value="UniProtKB-EC"/>
</dbReference>
<dbReference type="FunFam" id="3.30.360.20:FF:000002">
    <property type="entry name" value="RNA terminal phosphate cyclase-like 1"/>
    <property type="match status" value="1"/>
</dbReference>
<protein>
    <recommendedName>
        <fullName evidence="3">RNA 3'-terminal phosphate cyclase</fullName>
        <ecNumber evidence="2">6.5.1.4</ecNumber>
    </recommendedName>
    <alternativeName>
        <fullName evidence="7">RNA terminal phosphate cyclase domain-containing protein 1</fullName>
    </alternativeName>
</protein>
<feature type="binding site" evidence="10">
    <location>
        <begin position="296"/>
        <end position="300"/>
    </location>
    <ligand>
        <name>ATP</name>
        <dbReference type="ChEBI" id="CHEBI:30616"/>
    </ligand>
</feature>
<evidence type="ECO:0000256" key="5">
    <source>
        <dbReference type="ARBA" id="ARBA00022741"/>
    </source>
</evidence>
<feature type="domain" description="RNA 3'-terminal phosphate cyclase" evidence="11">
    <location>
        <begin position="15"/>
        <end position="340"/>
    </location>
</feature>
<keyword evidence="14" id="KW-1185">Reference proteome</keyword>
<comment type="similarity">
    <text evidence="1">Belongs to the RNA 3'-terminal cyclase family. Type 1 subfamily.</text>
</comment>
<dbReference type="PIRSF" id="PIRSF005378">
    <property type="entry name" value="RNA3'_term_phos_cycl_euk"/>
    <property type="match status" value="1"/>
</dbReference>
<evidence type="ECO:0000259" key="12">
    <source>
        <dbReference type="Pfam" id="PF05189"/>
    </source>
</evidence>
<feature type="binding site" evidence="10">
    <location>
        <position position="106"/>
    </location>
    <ligand>
        <name>ATP</name>
        <dbReference type="ChEBI" id="CHEBI:30616"/>
    </ligand>
</feature>
<dbReference type="InterPro" id="IPR020719">
    <property type="entry name" value="RNA3'_term_phos_cycl-like_CS"/>
</dbReference>
<evidence type="ECO:0000313" key="14">
    <source>
        <dbReference type="Proteomes" id="UP001152320"/>
    </source>
</evidence>
<keyword evidence="4" id="KW-0436">Ligase</keyword>
<sequence>MASARALVMIDGSVMEGGGQILRMAAAFSCLTSQPITVNKIRHGRSKPGLRPQHLTGFQMMADICNGEIKGDQVGSTEITLRPSSIQAGSYMADTGTAGSVALLLQVSLPCTLFAPGPITMTFKGGTNAEMAPQIDYVTLVMKPMLEKFGVNFNCDIIRRGYYPKGGGEIVVNTKPIHQLKAVELTDRGKVTSIRGTAFVAGVLPFHIAKRMAQTASDMIGRQYPDVDVQIVPKQERREDAVGSGSGIIIVAETSTKCLLAGSALGKKGVQAEEVGRQAAESLLQSLTHGGCVDEHLQDQLIIFMALASGVSRVLSGPLTMHTKTAIYIAEKLTKAQFKITPAGSDSGCEIIECTGIGLQNNSV</sequence>
<dbReference type="HAMAP" id="MF_00200">
    <property type="entry name" value="RTC"/>
    <property type="match status" value="1"/>
</dbReference>
<evidence type="ECO:0000256" key="7">
    <source>
        <dbReference type="ARBA" id="ARBA00032543"/>
    </source>
</evidence>
<comment type="catalytic activity">
    <reaction evidence="6">
        <text>a 3'-end 3'-phospho-ribonucleotide-RNA + ATP = a 3'-end 2',3'-cyclophospho-ribonucleotide-RNA + AMP + diphosphate</text>
        <dbReference type="Rhea" id="RHEA:23976"/>
        <dbReference type="Rhea" id="RHEA-COMP:10463"/>
        <dbReference type="Rhea" id="RHEA-COMP:10464"/>
        <dbReference type="ChEBI" id="CHEBI:30616"/>
        <dbReference type="ChEBI" id="CHEBI:33019"/>
        <dbReference type="ChEBI" id="CHEBI:83062"/>
        <dbReference type="ChEBI" id="CHEBI:83064"/>
        <dbReference type="ChEBI" id="CHEBI:456215"/>
        <dbReference type="EC" id="6.5.1.4"/>
    </reaction>
</comment>
<dbReference type="GO" id="GO:0005524">
    <property type="term" value="F:ATP binding"/>
    <property type="evidence" value="ECO:0007669"/>
    <property type="project" value="UniProtKB-KW"/>
</dbReference>
<dbReference type="InterPro" id="IPR013792">
    <property type="entry name" value="RNA3'P_cycl/enolpyr_Trfase_a/b"/>
</dbReference>
<reference evidence="13" key="1">
    <citation type="submission" date="2021-10" db="EMBL/GenBank/DDBJ databases">
        <title>Tropical sea cucumber genome reveals ecological adaptation and Cuvierian tubules defense mechanism.</title>
        <authorList>
            <person name="Chen T."/>
        </authorList>
    </citation>
    <scope>NUCLEOTIDE SEQUENCE</scope>
    <source>
        <strain evidence="13">Nanhai2018</strain>
        <tissue evidence="13">Muscle</tissue>
    </source>
</reference>
<evidence type="ECO:0000256" key="3">
    <source>
        <dbReference type="ARBA" id="ARBA00021428"/>
    </source>
</evidence>
<dbReference type="PANTHER" id="PTHR11096">
    <property type="entry name" value="RNA 3' TERMINAL PHOSPHATE CYCLASE"/>
    <property type="match status" value="1"/>
</dbReference>
<evidence type="ECO:0000256" key="1">
    <source>
        <dbReference type="ARBA" id="ARBA00009206"/>
    </source>
</evidence>
<evidence type="ECO:0000256" key="8">
    <source>
        <dbReference type="ARBA" id="ARBA00045867"/>
    </source>
</evidence>
<keyword evidence="5 10" id="KW-0547">Nucleotide-binding</keyword>
<dbReference type="Gene3D" id="3.65.10.20">
    <property type="entry name" value="RNA 3'-terminal phosphate cyclase domain"/>
    <property type="match status" value="1"/>
</dbReference>
<dbReference type="InterPro" id="IPR036553">
    <property type="entry name" value="RPTC_insert"/>
</dbReference>
<proteinExistence type="inferred from homology"/>
<feature type="domain" description="RNA 3'-terminal phosphate cyclase insert" evidence="12">
    <location>
        <begin position="186"/>
        <end position="287"/>
    </location>
</feature>
<dbReference type="InterPro" id="IPR037136">
    <property type="entry name" value="RNA3'_phos_cyclase_dom_sf"/>
</dbReference>
<dbReference type="GO" id="GO:0006396">
    <property type="term" value="P:RNA processing"/>
    <property type="evidence" value="ECO:0007669"/>
    <property type="project" value="InterPro"/>
</dbReference>
<evidence type="ECO:0000256" key="10">
    <source>
        <dbReference type="PIRSR" id="PIRSR005378-2"/>
    </source>
</evidence>
<evidence type="ECO:0000256" key="6">
    <source>
        <dbReference type="ARBA" id="ARBA00024481"/>
    </source>
</evidence>
<dbReference type="EC" id="6.5.1.4" evidence="2"/>
<dbReference type="NCBIfam" id="TIGR03399">
    <property type="entry name" value="RNA_3prim_cycl"/>
    <property type="match status" value="1"/>
</dbReference>
<dbReference type="InterPro" id="IPR000228">
    <property type="entry name" value="RNA3'_term_phos_cyc"/>
</dbReference>
<dbReference type="GO" id="GO:0005634">
    <property type="term" value="C:nucleus"/>
    <property type="evidence" value="ECO:0007669"/>
    <property type="project" value="TreeGrafter"/>
</dbReference>
<dbReference type="InterPro" id="IPR017770">
    <property type="entry name" value="RNA3'_term_phos_cyc_type_1"/>
</dbReference>
<dbReference type="PANTHER" id="PTHR11096:SF0">
    <property type="entry name" value="RNA 3'-TERMINAL PHOSPHATE CYCLASE"/>
    <property type="match status" value="1"/>
</dbReference>
<dbReference type="InterPro" id="IPR013791">
    <property type="entry name" value="RNA3'-term_phos_cycl_insert"/>
</dbReference>
<comment type="caution">
    <text evidence="13">The sequence shown here is derived from an EMBL/GenBank/DDBJ whole genome shotgun (WGS) entry which is preliminary data.</text>
</comment>
<dbReference type="PROSITE" id="PS01287">
    <property type="entry name" value="RTC"/>
    <property type="match status" value="1"/>
</dbReference>
<accession>A0A9Q1C8U5</accession>
<dbReference type="Gene3D" id="3.30.360.20">
    <property type="entry name" value="RNA 3'-terminal phosphate cyclase, insert domain"/>
    <property type="match status" value="1"/>
</dbReference>
<name>A0A9Q1C8U5_HOLLE</name>
<dbReference type="Proteomes" id="UP001152320">
    <property type="component" value="Chromosome 6"/>
</dbReference>
<evidence type="ECO:0000259" key="11">
    <source>
        <dbReference type="Pfam" id="PF01137"/>
    </source>
</evidence>
<dbReference type="Pfam" id="PF01137">
    <property type="entry name" value="RTC"/>
    <property type="match status" value="1"/>
</dbReference>
<dbReference type="Pfam" id="PF05189">
    <property type="entry name" value="RTC_insert"/>
    <property type="match status" value="1"/>
</dbReference>
<feature type="active site" description="Tele-AMP-histidine intermediate" evidence="9">
    <location>
        <position position="322"/>
    </location>
</feature>
<organism evidence="13 14">
    <name type="scientific">Holothuria leucospilota</name>
    <name type="common">Black long sea cucumber</name>
    <name type="synonym">Mertensiothuria leucospilota</name>
    <dbReference type="NCBI Taxonomy" id="206669"/>
    <lineage>
        <taxon>Eukaryota</taxon>
        <taxon>Metazoa</taxon>
        <taxon>Echinodermata</taxon>
        <taxon>Eleutherozoa</taxon>
        <taxon>Echinozoa</taxon>
        <taxon>Holothuroidea</taxon>
        <taxon>Aspidochirotacea</taxon>
        <taxon>Aspidochirotida</taxon>
        <taxon>Holothuriidae</taxon>
        <taxon>Holothuria</taxon>
    </lineage>
</organism>
<dbReference type="CDD" id="cd00874">
    <property type="entry name" value="RNA_Cyclase_Class_II"/>
    <property type="match status" value="1"/>
</dbReference>
<evidence type="ECO:0000256" key="9">
    <source>
        <dbReference type="PIRSR" id="PIRSR005378-1"/>
    </source>
</evidence>
<dbReference type="SUPFAM" id="SSF55205">
    <property type="entry name" value="EPT/RTPC-like"/>
    <property type="match status" value="2"/>
</dbReference>
<evidence type="ECO:0000256" key="4">
    <source>
        <dbReference type="ARBA" id="ARBA00022598"/>
    </source>
</evidence>
<evidence type="ECO:0000313" key="13">
    <source>
        <dbReference type="EMBL" id="KAJ8040174.1"/>
    </source>
</evidence>
<dbReference type="AlphaFoldDB" id="A0A9Q1C8U5"/>
<dbReference type="SUPFAM" id="SSF52913">
    <property type="entry name" value="RNA 3'-terminal phosphate cyclase, RPTC, insert domain"/>
    <property type="match status" value="1"/>
</dbReference>
<keyword evidence="10" id="KW-0067">ATP-binding</keyword>
<gene>
    <name evidence="13" type="ORF">HOLleu_14395</name>
</gene>
<dbReference type="OrthoDB" id="25029at2759"/>
<dbReference type="InterPro" id="IPR023797">
    <property type="entry name" value="RNA3'_phos_cyclase_dom"/>
</dbReference>
<dbReference type="EMBL" id="JAIZAY010000006">
    <property type="protein sequence ID" value="KAJ8040174.1"/>
    <property type="molecule type" value="Genomic_DNA"/>
</dbReference>